<organism evidence="1">
    <name type="scientific">marine sediment metagenome</name>
    <dbReference type="NCBI Taxonomy" id="412755"/>
    <lineage>
        <taxon>unclassified sequences</taxon>
        <taxon>metagenomes</taxon>
        <taxon>ecological metagenomes</taxon>
    </lineage>
</organism>
<dbReference type="AlphaFoldDB" id="X0ZER2"/>
<gene>
    <name evidence="1" type="ORF">S01H4_01231</name>
</gene>
<accession>X0ZER2</accession>
<sequence length="261" mass="30234">MKIKSQEIKNLNITAVFSEIDHTLIAAEKMREIFELSEKERKNSPFFEPSPSVKILVIPNKQKEIIIEEKRLRVNDNSGKEPNESELEKYFQIVFDSLVDKTKLTAYGFNYDILVKSEKKINFEELLGKGILKSLESVSYILESGVRVLFEKEEKRYLLQTSPTEDPYKMRFHLNTHYSSKEIYLKGLQEQLNENYLENTPGTLLAFSKFKYFLHVIVQSLKSRNSLSLAKCSCFFISLAMIGGRSPLPSEHFVQATKFPL</sequence>
<proteinExistence type="predicted"/>
<protein>
    <submittedName>
        <fullName evidence="1">Uncharacterized protein</fullName>
    </submittedName>
</protein>
<name>X0ZER2_9ZZZZ</name>
<dbReference type="EMBL" id="BART01000213">
    <property type="protein sequence ID" value="GAG67779.1"/>
    <property type="molecule type" value="Genomic_DNA"/>
</dbReference>
<comment type="caution">
    <text evidence="1">The sequence shown here is derived from an EMBL/GenBank/DDBJ whole genome shotgun (WGS) entry which is preliminary data.</text>
</comment>
<reference evidence="1" key="1">
    <citation type="journal article" date="2014" name="Front. Microbiol.">
        <title>High frequency of phylogenetically diverse reductive dehalogenase-homologous genes in deep subseafloor sedimentary metagenomes.</title>
        <authorList>
            <person name="Kawai M."/>
            <person name="Futagami T."/>
            <person name="Toyoda A."/>
            <person name="Takaki Y."/>
            <person name="Nishi S."/>
            <person name="Hori S."/>
            <person name="Arai W."/>
            <person name="Tsubouchi T."/>
            <person name="Morono Y."/>
            <person name="Uchiyama I."/>
            <person name="Ito T."/>
            <person name="Fujiyama A."/>
            <person name="Inagaki F."/>
            <person name="Takami H."/>
        </authorList>
    </citation>
    <scope>NUCLEOTIDE SEQUENCE</scope>
    <source>
        <strain evidence="1">Expedition CK06-06</strain>
    </source>
</reference>
<evidence type="ECO:0000313" key="1">
    <source>
        <dbReference type="EMBL" id="GAG67779.1"/>
    </source>
</evidence>